<dbReference type="STRING" id="546364.SAMN04489730_7584"/>
<reference evidence="3" key="1">
    <citation type="submission" date="2016-11" db="EMBL/GenBank/DDBJ databases">
        <authorList>
            <person name="Varghese N."/>
            <person name="Submissions S."/>
        </authorList>
    </citation>
    <scope>NUCLEOTIDE SEQUENCE [LARGE SCALE GENOMIC DNA]</scope>
    <source>
        <strain evidence="3">DSM 44671</strain>
    </source>
</reference>
<dbReference type="Proteomes" id="UP000182740">
    <property type="component" value="Unassembled WGS sequence"/>
</dbReference>
<dbReference type="AlphaFoldDB" id="A0A1K1T1P3"/>
<dbReference type="OrthoDB" id="3604697at2"/>
<keyword evidence="3" id="KW-1185">Reference proteome</keyword>
<accession>A0A1K1T1P3</accession>
<evidence type="ECO:0000313" key="3">
    <source>
        <dbReference type="Proteomes" id="UP000182740"/>
    </source>
</evidence>
<dbReference type="InterPro" id="IPR050051">
    <property type="entry name" value="EccE_dom"/>
</dbReference>
<dbReference type="Pfam" id="PF11203">
    <property type="entry name" value="EccE"/>
    <property type="match status" value="1"/>
</dbReference>
<sequence length="351" mass="37036">MSVETAGAVRPAPSRRPSAPLPWLLPVRPLQAALWELAGIAVLLAWTASGVTQPLRIGVSVAAGLVVLLTSVRFAGRHLAGWALTWTAYRLRRHDTRRDSPDPLLCVAGPVKVRQHVDRAGNRFGVAEVGGGWSAIVRLTPGPGAPGPAALVDILRAAYRRPDIPLASAQLLTWAIPRGEQVLRVRWLAVRYRPDLAPVAALARGGGDLGALRSTASAALSLMGALAEAGYQSTVLEAGELAKELRVALGVQGTAEAPPDRWKSWVWGDATQRCFTPRSGRLLDFSVPGAAFTATSYTLTRTPGGREKDEVTIRVGARPGAAVPPPGIPVVPLHGRHGAAVRKTLPLALDA</sequence>
<protein>
    <submittedName>
        <fullName evidence="2">Type VII secretion protein EccE</fullName>
    </submittedName>
</protein>
<proteinExistence type="predicted"/>
<evidence type="ECO:0000259" key="1">
    <source>
        <dbReference type="Pfam" id="PF11203"/>
    </source>
</evidence>
<dbReference type="RefSeq" id="WP_072480736.1">
    <property type="nucleotide sequence ID" value="NZ_FPJG01000006.1"/>
</dbReference>
<evidence type="ECO:0000313" key="2">
    <source>
        <dbReference type="EMBL" id="SFW90490.1"/>
    </source>
</evidence>
<name>A0A1K1T1P3_9PSEU</name>
<dbReference type="EMBL" id="FPJG01000006">
    <property type="protein sequence ID" value="SFW90490.1"/>
    <property type="molecule type" value="Genomic_DNA"/>
</dbReference>
<gene>
    <name evidence="2" type="ORF">SAMN04489730_7584</name>
</gene>
<feature type="domain" description="Type VII secretion system protein EccE" evidence="1">
    <location>
        <begin position="184"/>
        <end position="275"/>
    </location>
</feature>
<organism evidence="2 3">
    <name type="scientific">Amycolatopsis australiensis</name>
    <dbReference type="NCBI Taxonomy" id="546364"/>
    <lineage>
        <taxon>Bacteria</taxon>
        <taxon>Bacillati</taxon>
        <taxon>Actinomycetota</taxon>
        <taxon>Actinomycetes</taxon>
        <taxon>Pseudonocardiales</taxon>
        <taxon>Pseudonocardiaceae</taxon>
        <taxon>Amycolatopsis</taxon>
    </lineage>
</organism>